<sequence length="119" mass="12647">MARAMSELTVDPDWIADGLVLVAEHGALPAGVAAIVDEGDEVWEIGVFFVDPGHMGKGIGAALFAALMTLARDRGARRLTILSDPNAEAFYTRMGAVRIGEKRSSSATGRLLPLLVLDR</sequence>
<dbReference type="PROSITE" id="PS51186">
    <property type="entry name" value="GNAT"/>
    <property type="match status" value="1"/>
</dbReference>
<evidence type="ECO:0000313" key="4">
    <source>
        <dbReference type="EMBL" id="QBK32200.1"/>
    </source>
</evidence>
<evidence type="ECO:0000256" key="2">
    <source>
        <dbReference type="ARBA" id="ARBA00023315"/>
    </source>
</evidence>
<evidence type="ECO:0000313" key="5">
    <source>
        <dbReference type="Proteomes" id="UP000293719"/>
    </source>
</evidence>
<gene>
    <name evidence="4" type="ORF">E0E05_01285</name>
</gene>
<evidence type="ECO:0000256" key="1">
    <source>
        <dbReference type="ARBA" id="ARBA00022679"/>
    </source>
</evidence>
<dbReference type="SUPFAM" id="SSF55729">
    <property type="entry name" value="Acyl-CoA N-acyltransferases (Nat)"/>
    <property type="match status" value="1"/>
</dbReference>
<dbReference type="InterPro" id="IPR000182">
    <property type="entry name" value="GNAT_dom"/>
</dbReference>
<dbReference type="EMBL" id="CP036532">
    <property type="protein sequence ID" value="QBK32200.1"/>
    <property type="molecule type" value="Genomic_DNA"/>
</dbReference>
<dbReference type="CDD" id="cd04301">
    <property type="entry name" value="NAT_SF"/>
    <property type="match status" value="1"/>
</dbReference>
<dbReference type="Pfam" id="PF00583">
    <property type="entry name" value="Acetyltransf_1"/>
    <property type="match status" value="1"/>
</dbReference>
<name>A0A4P6V6W3_9HYPH</name>
<protein>
    <submittedName>
        <fullName evidence="4">GNAT family N-acetyltransferase</fullName>
    </submittedName>
</protein>
<evidence type="ECO:0000259" key="3">
    <source>
        <dbReference type="PROSITE" id="PS51186"/>
    </source>
</evidence>
<dbReference type="KEGG" id="rpod:E0E05_01285"/>
<dbReference type="Proteomes" id="UP000293719">
    <property type="component" value="Chromosome"/>
</dbReference>
<dbReference type="OrthoDB" id="7205533at2"/>
<proteinExistence type="predicted"/>
<dbReference type="InterPro" id="IPR016181">
    <property type="entry name" value="Acyl_CoA_acyltransferase"/>
</dbReference>
<dbReference type="PANTHER" id="PTHR43877">
    <property type="entry name" value="AMINOALKYLPHOSPHONATE N-ACETYLTRANSFERASE-RELATED-RELATED"/>
    <property type="match status" value="1"/>
</dbReference>
<accession>A0A4P6V6W3</accession>
<dbReference type="AlphaFoldDB" id="A0A4P6V6W3"/>
<dbReference type="InterPro" id="IPR050832">
    <property type="entry name" value="Bact_Acetyltransf"/>
</dbReference>
<feature type="domain" description="N-acetyltransferase" evidence="3">
    <location>
        <begin position="1"/>
        <end position="118"/>
    </location>
</feature>
<reference evidence="4 5" key="1">
    <citation type="journal article" date="2017" name="Int. J. Syst. Evol. Microbiol.">
        <title>Roseitalea porphyridii gen. nov., sp. nov., isolated from a red alga, and reclassification of Hoeflea suaedae Chung et al. 2013 as Pseudohoeflea suaedae gen. nov., comb. nov.</title>
        <authorList>
            <person name="Hyeon J.W."/>
            <person name="Jeong S.E."/>
            <person name="Baek K."/>
            <person name="Jeon C.O."/>
        </authorList>
    </citation>
    <scope>NUCLEOTIDE SEQUENCE [LARGE SCALE GENOMIC DNA]</scope>
    <source>
        <strain evidence="4 5">MA7-20</strain>
    </source>
</reference>
<dbReference type="GO" id="GO:0016747">
    <property type="term" value="F:acyltransferase activity, transferring groups other than amino-acyl groups"/>
    <property type="evidence" value="ECO:0007669"/>
    <property type="project" value="InterPro"/>
</dbReference>
<keyword evidence="1 4" id="KW-0808">Transferase</keyword>
<keyword evidence="5" id="KW-1185">Reference proteome</keyword>
<keyword evidence="2" id="KW-0012">Acyltransferase</keyword>
<dbReference type="Gene3D" id="3.40.630.30">
    <property type="match status" value="1"/>
</dbReference>
<dbReference type="PANTHER" id="PTHR43877:SF1">
    <property type="entry name" value="ACETYLTRANSFERASE"/>
    <property type="match status" value="1"/>
</dbReference>
<organism evidence="4 5">
    <name type="scientific">Roseitalea porphyridii</name>
    <dbReference type="NCBI Taxonomy" id="1852022"/>
    <lineage>
        <taxon>Bacteria</taxon>
        <taxon>Pseudomonadati</taxon>
        <taxon>Pseudomonadota</taxon>
        <taxon>Alphaproteobacteria</taxon>
        <taxon>Hyphomicrobiales</taxon>
        <taxon>Ahrensiaceae</taxon>
        <taxon>Roseitalea</taxon>
    </lineage>
</organism>